<evidence type="ECO:0000313" key="2">
    <source>
        <dbReference type="Proteomes" id="UP000003803"/>
    </source>
</evidence>
<comment type="caution">
    <text evidence="1">The sequence shown here is derived from an EMBL/GenBank/DDBJ whole genome shotgun (WGS) entry which is preliminary data.</text>
</comment>
<proteinExistence type="predicted"/>
<dbReference type="HOGENOM" id="CLU_3228806_0_0_9"/>
<gene>
    <name evidence="1" type="ORF">ANACOL_02204</name>
</gene>
<dbReference type="EMBL" id="ABGD02000018">
    <property type="protein sequence ID" value="EDS11021.1"/>
    <property type="molecule type" value="Genomic_DNA"/>
</dbReference>
<dbReference type="AlphaFoldDB" id="B0PBP6"/>
<accession>B0PBP6</accession>
<sequence length="43" mass="5208">MIDLDLTRMEPTIYFYIILLLDKKYNRSKRACPRFGHLYKCAP</sequence>
<reference evidence="1" key="1">
    <citation type="submission" date="2007-11" db="EMBL/GenBank/DDBJ databases">
        <authorList>
            <person name="Fulton L."/>
            <person name="Clifton S."/>
            <person name="Fulton B."/>
            <person name="Xu J."/>
            <person name="Minx P."/>
            <person name="Pepin K.H."/>
            <person name="Johnson M."/>
            <person name="Thiruvilangam P."/>
            <person name="Bhonagiri V."/>
            <person name="Nash W.E."/>
            <person name="Mardis E.R."/>
            <person name="Wilson R.K."/>
        </authorList>
    </citation>
    <scope>NUCLEOTIDE SEQUENCE [LARGE SCALE GENOMIC DNA]</scope>
    <source>
        <strain evidence="1">DSM 17241</strain>
    </source>
</reference>
<dbReference type="Proteomes" id="UP000003803">
    <property type="component" value="Unassembled WGS sequence"/>
</dbReference>
<protein>
    <submittedName>
        <fullName evidence="1">Uncharacterized protein</fullName>
    </submittedName>
</protein>
<evidence type="ECO:0000313" key="1">
    <source>
        <dbReference type="EMBL" id="EDS11021.1"/>
    </source>
</evidence>
<name>B0PBP6_9FIRM</name>
<keyword evidence="2" id="KW-1185">Reference proteome</keyword>
<reference evidence="1" key="2">
    <citation type="submission" date="2013-09" db="EMBL/GenBank/DDBJ databases">
        <title>Draft genome sequence of Anaerotruncus colihominis(DSM 17241).</title>
        <authorList>
            <person name="Sudarsanam P."/>
            <person name="Ley R."/>
            <person name="Guruge J."/>
            <person name="Turnbaugh P.J."/>
            <person name="Mahowald M."/>
            <person name="Liep D."/>
            <person name="Gordon J."/>
        </authorList>
    </citation>
    <scope>NUCLEOTIDE SEQUENCE</scope>
    <source>
        <strain evidence="1">DSM 17241</strain>
    </source>
</reference>
<organism evidence="1 2">
    <name type="scientific">Anaerotruncus colihominis DSM 17241</name>
    <dbReference type="NCBI Taxonomy" id="445972"/>
    <lineage>
        <taxon>Bacteria</taxon>
        <taxon>Bacillati</taxon>
        <taxon>Bacillota</taxon>
        <taxon>Clostridia</taxon>
        <taxon>Eubacteriales</taxon>
        <taxon>Oscillospiraceae</taxon>
        <taxon>Anaerotruncus</taxon>
    </lineage>
</organism>